<keyword evidence="10" id="KW-0762">Sugar transport</keyword>
<dbReference type="RefSeq" id="WP_179748677.1">
    <property type="nucleotide sequence ID" value="NZ_JACCBU010000001.1"/>
</dbReference>
<evidence type="ECO:0000256" key="2">
    <source>
        <dbReference type="ARBA" id="ARBA00022448"/>
    </source>
</evidence>
<keyword evidence="2 7" id="KW-0813">Transport</keyword>
<accession>A0A7Y9L9L6</accession>
<evidence type="ECO:0000313" key="11">
    <source>
        <dbReference type="Proteomes" id="UP000569914"/>
    </source>
</evidence>
<name>A0A7Y9L9L6_9ACTN</name>
<comment type="caution">
    <text evidence="10">The sequence shown here is derived from an EMBL/GenBank/DDBJ whole genome shotgun (WGS) entry which is preliminary data.</text>
</comment>
<dbReference type="AlphaFoldDB" id="A0A7Y9L9L6"/>
<keyword evidence="5 7" id="KW-1133">Transmembrane helix</keyword>
<keyword evidence="6 7" id="KW-0472">Membrane</keyword>
<feature type="transmembrane region" description="Helical" evidence="7">
    <location>
        <begin position="132"/>
        <end position="152"/>
    </location>
</feature>
<dbReference type="CDD" id="cd06261">
    <property type="entry name" value="TM_PBP2"/>
    <property type="match status" value="1"/>
</dbReference>
<comment type="similarity">
    <text evidence="7">Belongs to the binding-protein-dependent transport system permease family.</text>
</comment>
<dbReference type="Pfam" id="PF00528">
    <property type="entry name" value="BPD_transp_1"/>
    <property type="match status" value="1"/>
</dbReference>
<dbReference type="PANTHER" id="PTHR30193:SF41">
    <property type="entry name" value="DIACETYLCHITOBIOSE UPTAKE SYSTEM PERMEASE PROTEIN NGCF"/>
    <property type="match status" value="1"/>
</dbReference>
<feature type="transmembrane region" description="Helical" evidence="7">
    <location>
        <begin position="181"/>
        <end position="203"/>
    </location>
</feature>
<dbReference type="EMBL" id="JACCBU010000001">
    <property type="protein sequence ID" value="NYE69722.1"/>
    <property type="molecule type" value="Genomic_DNA"/>
</dbReference>
<feature type="compositionally biased region" description="Low complexity" evidence="8">
    <location>
        <begin position="9"/>
        <end position="18"/>
    </location>
</feature>
<feature type="transmembrane region" description="Helical" evidence="7">
    <location>
        <begin position="284"/>
        <end position="309"/>
    </location>
</feature>
<evidence type="ECO:0000256" key="4">
    <source>
        <dbReference type="ARBA" id="ARBA00022692"/>
    </source>
</evidence>
<dbReference type="InterPro" id="IPR000515">
    <property type="entry name" value="MetI-like"/>
</dbReference>
<dbReference type="InterPro" id="IPR051393">
    <property type="entry name" value="ABC_transporter_permease"/>
</dbReference>
<evidence type="ECO:0000256" key="6">
    <source>
        <dbReference type="ARBA" id="ARBA00023136"/>
    </source>
</evidence>
<evidence type="ECO:0000256" key="3">
    <source>
        <dbReference type="ARBA" id="ARBA00022475"/>
    </source>
</evidence>
<feature type="transmembrane region" description="Helical" evidence="7">
    <location>
        <begin position="242"/>
        <end position="264"/>
    </location>
</feature>
<keyword evidence="4 7" id="KW-0812">Transmembrane</keyword>
<feature type="transmembrane region" description="Helical" evidence="7">
    <location>
        <begin position="34"/>
        <end position="62"/>
    </location>
</feature>
<protein>
    <submittedName>
        <fullName evidence="10">ABC-type sugar transport system permease subunit</fullName>
    </submittedName>
</protein>
<dbReference type="GO" id="GO:0055085">
    <property type="term" value="P:transmembrane transport"/>
    <property type="evidence" value="ECO:0007669"/>
    <property type="project" value="InterPro"/>
</dbReference>
<dbReference type="PANTHER" id="PTHR30193">
    <property type="entry name" value="ABC TRANSPORTER PERMEASE PROTEIN"/>
    <property type="match status" value="1"/>
</dbReference>
<evidence type="ECO:0000313" key="10">
    <source>
        <dbReference type="EMBL" id="NYE69722.1"/>
    </source>
</evidence>
<proteinExistence type="inferred from homology"/>
<keyword evidence="3" id="KW-1003">Cell membrane</keyword>
<evidence type="ECO:0000256" key="5">
    <source>
        <dbReference type="ARBA" id="ARBA00022989"/>
    </source>
</evidence>
<evidence type="ECO:0000256" key="1">
    <source>
        <dbReference type="ARBA" id="ARBA00004651"/>
    </source>
</evidence>
<evidence type="ECO:0000256" key="8">
    <source>
        <dbReference type="SAM" id="MobiDB-lite"/>
    </source>
</evidence>
<sequence>MSDATAVDGTRAVTARPAATRRRARGPGGMSPRVGWLFILPNLLGFGLFTLIPLLSGLAIAFTDWDVVSGLEGLSFVGLANFTELAADPAFWSAVRRTLTYAGFGVPLTMIGGMALALALNGEVPGRAALRVIFFIPHIVSSIAIGFVWLLLLNPSSGLINLALRTIGISEPPTWLVSQEWSLPSLILIAIWSGVGFHAVIYLSALQSMPADLHEAAAIDGAGPLRRFVTVTWRSLMPTTTFLLITSMISQSQGFGLIAFLTQGGPGDSSTTMSYLMYQNGFQFYRFGYAAAIGVTSFVGVLILSVLFWRLQRNQGLYS</sequence>
<feature type="region of interest" description="Disordered" evidence="8">
    <location>
        <begin position="1"/>
        <end position="28"/>
    </location>
</feature>
<gene>
    <name evidence="10" type="ORF">BKA15_001051</name>
</gene>
<keyword evidence="11" id="KW-1185">Reference proteome</keyword>
<evidence type="ECO:0000256" key="7">
    <source>
        <dbReference type="RuleBase" id="RU363032"/>
    </source>
</evidence>
<dbReference type="PROSITE" id="PS50928">
    <property type="entry name" value="ABC_TM1"/>
    <property type="match status" value="1"/>
</dbReference>
<evidence type="ECO:0000259" key="9">
    <source>
        <dbReference type="PROSITE" id="PS50928"/>
    </source>
</evidence>
<dbReference type="GO" id="GO:0005886">
    <property type="term" value="C:plasma membrane"/>
    <property type="evidence" value="ECO:0007669"/>
    <property type="project" value="UniProtKB-SubCell"/>
</dbReference>
<dbReference type="InterPro" id="IPR035906">
    <property type="entry name" value="MetI-like_sf"/>
</dbReference>
<reference evidence="10 11" key="1">
    <citation type="submission" date="2020-07" db="EMBL/GenBank/DDBJ databases">
        <title>Sequencing the genomes of 1000 actinobacteria strains.</title>
        <authorList>
            <person name="Klenk H.-P."/>
        </authorList>
    </citation>
    <scope>NUCLEOTIDE SEQUENCE [LARGE SCALE GENOMIC DNA]</scope>
    <source>
        <strain evidence="10 11">DSM 22083</strain>
    </source>
</reference>
<organism evidence="10 11">
    <name type="scientific">Microlunatus parietis</name>
    <dbReference type="NCBI Taxonomy" id="682979"/>
    <lineage>
        <taxon>Bacteria</taxon>
        <taxon>Bacillati</taxon>
        <taxon>Actinomycetota</taxon>
        <taxon>Actinomycetes</taxon>
        <taxon>Propionibacteriales</taxon>
        <taxon>Propionibacteriaceae</taxon>
        <taxon>Microlunatus</taxon>
    </lineage>
</organism>
<dbReference type="SUPFAM" id="SSF161098">
    <property type="entry name" value="MetI-like"/>
    <property type="match status" value="1"/>
</dbReference>
<dbReference type="Gene3D" id="1.10.3720.10">
    <property type="entry name" value="MetI-like"/>
    <property type="match status" value="1"/>
</dbReference>
<dbReference type="Proteomes" id="UP000569914">
    <property type="component" value="Unassembled WGS sequence"/>
</dbReference>
<comment type="subcellular location">
    <subcellularLocation>
        <location evidence="1 7">Cell membrane</location>
        <topology evidence="1 7">Multi-pass membrane protein</topology>
    </subcellularLocation>
</comment>
<feature type="domain" description="ABC transmembrane type-1" evidence="9">
    <location>
        <begin position="95"/>
        <end position="308"/>
    </location>
</feature>
<feature type="transmembrane region" description="Helical" evidence="7">
    <location>
        <begin position="99"/>
        <end position="120"/>
    </location>
</feature>